<keyword evidence="2" id="KW-0489">Methyltransferase</keyword>
<dbReference type="InterPro" id="IPR013216">
    <property type="entry name" value="Methyltransf_11"/>
</dbReference>
<evidence type="ECO:0000313" key="3">
    <source>
        <dbReference type="Proteomes" id="UP000309128"/>
    </source>
</evidence>
<protein>
    <submittedName>
        <fullName evidence="2">Class I SAM-dependent methyltransferase</fullName>
    </submittedName>
</protein>
<dbReference type="Pfam" id="PF08241">
    <property type="entry name" value="Methyltransf_11"/>
    <property type="match status" value="1"/>
</dbReference>
<reference evidence="2 3" key="1">
    <citation type="submission" date="2019-05" db="EMBL/GenBank/DDBJ databases">
        <title>Draft genome sequence of Nonomuraea turkmeniaca DSM 43926.</title>
        <authorList>
            <person name="Saricaoglu S."/>
            <person name="Isik K."/>
        </authorList>
    </citation>
    <scope>NUCLEOTIDE SEQUENCE [LARGE SCALE GENOMIC DNA]</scope>
    <source>
        <strain evidence="2 3">DSM 43926</strain>
    </source>
</reference>
<keyword evidence="2" id="KW-0808">Transferase</keyword>
<dbReference type="EMBL" id="VCKY01000158">
    <property type="protein sequence ID" value="TMR11371.1"/>
    <property type="molecule type" value="Genomic_DNA"/>
</dbReference>
<evidence type="ECO:0000259" key="1">
    <source>
        <dbReference type="Pfam" id="PF08241"/>
    </source>
</evidence>
<dbReference type="InterPro" id="IPR029063">
    <property type="entry name" value="SAM-dependent_MTases_sf"/>
</dbReference>
<keyword evidence="3" id="KW-1185">Reference proteome</keyword>
<proteinExistence type="predicted"/>
<accession>A0A5S4F5N0</accession>
<dbReference type="Gene3D" id="3.40.50.150">
    <property type="entry name" value="Vaccinia Virus protein VP39"/>
    <property type="match status" value="1"/>
</dbReference>
<dbReference type="PANTHER" id="PTHR42912:SF80">
    <property type="entry name" value="METHYLTRANSFERASE DOMAIN-CONTAINING PROTEIN"/>
    <property type="match status" value="1"/>
</dbReference>
<dbReference type="InterPro" id="IPR050508">
    <property type="entry name" value="Methyltransf_Superfamily"/>
</dbReference>
<dbReference type="GO" id="GO:0032259">
    <property type="term" value="P:methylation"/>
    <property type="evidence" value="ECO:0007669"/>
    <property type="project" value="UniProtKB-KW"/>
</dbReference>
<dbReference type="RefSeq" id="WP_138671093.1">
    <property type="nucleotide sequence ID" value="NZ_VCKY01000158.1"/>
</dbReference>
<name>A0A5S4F5N0_9ACTN</name>
<dbReference type="PANTHER" id="PTHR42912">
    <property type="entry name" value="METHYLTRANSFERASE"/>
    <property type="match status" value="1"/>
</dbReference>
<organism evidence="2 3">
    <name type="scientific">Nonomuraea turkmeniaca</name>
    <dbReference type="NCBI Taxonomy" id="103838"/>
    <lineage>
        <taxon>Bacteria</taxon>
        <taxon>Bacillati</taxon>
        <taxon>Actinomycetota</taxon>
        <taxon>Actinomycetes</taxon>
        <taxon>Streptosporangiales</taxon>
        <taxon>Streptosporangiaceae</taxon>
        <taxon>Nonomuraea</taxon>
    </lineage>
</organism>
<dbReference type="Proteomes" id="UP000309128">
    <property type="component" value="Unassembled WGS sequence"/>
</dbReference>
<evidence type="ECO:0000313" key="2">
    <source>
        <dbReference type="EMBL" id="TMR11371.1"/>
    </source>
</evidence>
<dbReference type="CDD" id="cd02440">
    <property type="entry name" value="AdoMet_MTases"/>
    <property type="match status" value="1"/>
</dbReference>
<gene>
    <name evidence="2" type="ORF">ETD86_35905</name>
</gene>
<comment type="caution">
    <text evidence="2">The sequence shown here is derived from an EMBL/GenBank/DDBJ whole genome shotgun (WGS) entry which is preliminary data.</text>
</comment>
<sequence>MSRTGKGYKGIGMEGPIARWYTTANGKSRQRYDQQVEAVRQRAGKGSSILEVAPGPGYLSIALARSGDYTVTGLDVSETFVQIARAKAAEAGADVDFRLGNASSMPFEEESFDFIVCCAAFKNFSDPVGALREMHRVLRPGGGALIIDLRRDVSKEAVDEDVARMGMGRLSKMLTRFTLRSLLPRRAYTKDEFEAFIGRTGFPTHEIRLSPLTLEADLRK</sequence>
<dbReference type="OrthoDB" id="43862at2"/>
<feature type="domain" description="Methyltransferase type 11" evidence="1">
    <location>
        <begin position="50"/>
        <end position="144"/>
    </location>
</feature>
<dbReference type="GO" id="GO:0008757">
    <property type="term" value="F:S-adenosylmethionine-dependent methyltransferase activity"/>
    <property type="evidence" value="ECO:0007669"/>
    <property type="project" value="InterPro"/>
</dbReference>
<dbReference type="SUPFAM" id="SSF53335">
    <property type="entry name" value="S-adenosyl-L-methionine-dependent methyltransferases"/>
    <property type="match status" value="1"/>
</dbReference>
<dbReference type="AlphaFoldDB" id="A0A5S4F5N0"/>